<dbReference type="EMBL" id="CP001697">
    <property type="protein sequence ID" value="ACV25404.1"/>
    <property type="molecule type" value="Genomic_DNA"/>
</dbReference>
<proteinExistence type="predicted"/>
<dbReference type="Proteomes" id="UP000001495">
    <property type="component" value="Plasmid pMEFER01"/>
</dbReference>
<keyword evidence="1" id="KW-0614">Plasmid</keyword>
<keyword evidence="2" id="KW-1185">Reference proteome</keyword>
<gene>
    <name evidence="1" type="ORF">Mefer_1601</name>
</gene>
<dbReference type="AlphaFoldDB" id="C7P9P7"/>
<organism evidence="1 2">
    <name type="scientific">Methanocaldococcus fervens (strain DSM 4213 / JCM 15782 / AG86)</name>
    <name type="common">Methanococcus fervens</name>
    <dbReference type="NCBI Taxonomy" id="573064"/>
    <lineage>
        <taxon>Archaea</taxon>
        <taxon>Methanobacteriati</taxon>
        <taxon>Methanobacteriota</taxon>
        <taxon>Methanomada group</taxon>
        <taxon>Methanococci</taxon>
        <taxon>Methanococcales</taxon>
        <taxon>Methanocaldococcaceae</taxon>
        <taxon>Methanocaldococcus</taxon>
    </lineage>
</organism>
<accession>C7P9P7</accession>
<dbReference type="HOGENOM" id="CLU_2662323_0_0_2"/>
<dbReference type="KEGG" id="mfe:Mefer_1601"/>
<evidence type="ECO:0000313" key="2">
    <source>
        <dbReference type="Proteomes" id="UP000001495"/>
    </source>
</evidence>
<geneLocation type="plasmid" evidence="1 2">
    <name>pMEFER01</name>
</geneLocation>
<protein>
    <submittedName>
        <fullName evidence="1">Uncharacterized protein</fullName>
    </submittedName>
</protein>
<reference evidence="1" key="1">
    <citation type="submission" date="2009-08" db="EMBL/GenBank/DDBJ databases">
        <title>Complete sequence of plasmid of Methanocaldococcus fervens AG86.</title>
        <authorList>
            <consortium name="US DOE Joint Genome Institute"/>
            <person name="Lucas S."/>
            <person name="Copeland A."/>
            <person name="Lapidus A."/>
            <person name="Glavina del Rio T."/>
            <person name="Tice H."/>
            <person name="Bruce D."/>
            <person name="Goodwin L."/>
            <person name="Pitluck S."/>
            <person name="Chertkov O."/>
            <person name="Detter J.C."/>
            <person name="Han C."/>
            <person name="Tapia R."/>
            <person name="Larimer F."/>
            <person name="Land M."/>
            <person name="Hauser L."/>
            <person name="Kyrpides N."/>
            <person name="Ovchinnikova G."/>
            <person name="Lupa-Sieprawska M."/>
            <person name="Whitman W.B."/>
        </authorList>
    </citation>
    <scope>NUCLEOTIDE SEQUENCE [LARGE SCALE GENOMIC DNA]</scope>
    <source>
        <strain evidence="1">AG86</strain>
        <plasmid evidence="1">pMEFER01</plasmid>
    </source>
</reference>
<name>C7P9P7_METFA</name>
<evidence type="ECO:0000313" key="1">
    <source>
        <dbReference type="EMBL" id="ACV25404.1"/>
    </source>
</evidence>
<sequence>MMERDEVIYEKEVNMEGYFRRLRVIKESEDVFLIEEVEKGIIVDNHDMVVLTKEELKEIYKRVFGDDYGNNSKCK</sequence>